<feature type="region of interest" description="Disordered" evidence="7">
    <location>
        <begin position="308"/>
        <end position="342"/>
    </location>
</feature>
<evidence type="ECO:0000259" key="8">
    <source>
        <dbReference type="PROSITE" id="PS50011"/>
    </source>
</evidence>
<comment type="caution">
    <text evidence="9">The sequence shown here is derived from an EMBL/GenBank/DDBJ whole genome shotgun (WGS) entry which is preliminary data.</text>
</comment>
<reference evidence="9" key="1">
    <citation type="submission" date="2023-07" db="EMBL/GenBank/DDBJ databases">
        <authorList>
            <consortium name="AG Swart"/>
            <person name="Singh M."/>
            <person name="Singh A."/>
            <person name="Seah K."/>
            <person name="Emmerich C."/>
        </authorList>
    </citation>
    <scope>NUCLEOTIDE SEQUENCE</scope>
    <source>
        <strain evidence="9">DP1</strain>
    </source>
</reference>
<evidence type="ECO:0000256" key="4">
    <source>
        <dbReference type="ARBA" id="ARBA00023860"/>
    </source>
</evidence>
<evidence type="ECO:0000256" key="7">
    <source>
        <dbReference type="SAM" id="MobiDB-lite"/>
    </source>
</evidence>
<keyword evidence="6" id="KW-0723">Serine/threonine-protein kinase</keyword>
<keyword evidence="10" id="KW-1185">Reference proteome</keyword>
<dbReference type="InterPro" id="IPR011009">
    <property type="entry name" value="Kinase-like_dom_sf"/>
</dbReference>
<dbReference type="PROSITE" id="PS00107">
    <property type="entry name" value="PROTEIN_KINASE_ATP"/>
    <property type="match status" value="1"/>
</dbReference>
<dbReference type="EMBL" id="CAMPGE010014160">
    <property type="protein sequence ID" value="CAI2372850.1"/>
    <property type="molecule type" value="Genomic_DNA"/>
</dbReference>
<evidence type="ECO:0000256" key="2">
    <source>
        <dbReference type="ARBA" id="ARBA00022741"/>
    </source>
</evidence>
<comment type="similarity">
    <text evidence="6">Belongs to the protein kinase superfamily.</text>
</comment>
<keyword evidence="6" id="KW-0418">Kinase</keyword>
<feature type="binding site" evidence="5">
    <location>
        <position position="45"/>
    </location>
    <ligand>
        <name>ATP</name>
        <dbReference type="ChEBI" id="CHEBI:30616"/>
    </ligand>
</feature>
<dbReference type="SUPFAM" id="SSF56112">
    <property type="entry name" value="Protein kinase-like (PK-like)"/>
    <property type="match status" value="1"/>
</dbReference>
<proteinExistence type="inferred from homology"/>
<dbReference type="Pfam" id="PF00069">
    <property type="entry name" value="Pkinase"/>
    <property type="match status" value="1"/>
</dbReference>
<accession>A0AAD1XHQ8</accession>
<keyword evidence="3 5" id="KW-0067">ATP-binding</keyword>
<evidence type="ECO:0000256" key="1">
    <source>
        <dbReference type="ARBA" id="ARBA00012513"/>
    </source>
</evidence>
<evidence type="ECO:0000256" key="5">
    <source>
        <dbReference type="PROSITE-ProRule" id="PRU10141"/>
    </source>
</evidence>
<dbReference type="Gene3D" id="1.10.510.10">
    <property type="entry name" value="Transferase(Phosphotransferase) domain 1"/>
    <property type="match status" value="1"/>
</dbReference>
<organism evidence="9 10">
    <name type="scientific">Euplotes crassus</name>
    <dbReference type="NCBI Taxonomy" id="5936"/>
    <lineage>
        <taxon>Eukaryota</taxon>
        <taxon>Sar</taxon>
        <taxon>Alveolata</taxon>
        <taxon>Ciliophora</taxon>
        <taxon>Intramacronucleata</taxon>
        <taxon>Spirotrichea</taxon>
        <taxon>Hypotrichia</taxon>
        <taxon>Euplotida</taxon>
        <taxon>Euplotidae</taxon>
        <taxon>Moneuplotes</taxon>
    </lineage>
</organism>
<dbReference type="Proteomes" id="UP001295684">
    <property type="component" value="Unassembled WGS sequence"/>
</dbReference>
<feature type="domain" description="Protein kinase" evidence="8">
    <location>
        <begin position="15"/>
        <end position="286"/>
    </location>
</feature>
<evidence type="ECO:0000313" key="9">
    <source>
        <dbReference type="EMBL" id="CAI2372850.1"/>
    </source>
</evidence>
<sequence>MSFEEGYEIRVCTKYRLTHRLGSGAFGIVYLAEDTSNDHQRVAVKMESLKCKHPQLLGEARILQNLSGKERFPSFKWYGQEGDYNVCIMNLLGPSLEDLFLYCDKKFTLKTCLMLIDQGIQCLEKLHENDIIHRDIKPENFCIGIEEKCESLHIIDFGLSKYYRDSVTKTHSEYCEGRGMIGTPRYCSINAHLGNQLSRRDDLESLGYVIIYMLTGTLPWKGMKARSKKEKNKAILSEKQDSIRTGRLFEELPREFKEYFDYVLNLKYDETPNYNKMRRIMKELFLDKGFDYNFDWVVSDLDSNKDMEEDYTKESSLQNNKGKDPATPCSNNTFSSSEAGDF</sequence>
<evidence type="ECO:0000256" key="3">
    <source>
        <dbReference type="ARBA" id="ARBA00022840"/>
    </source>
</evidence>
<keyword evidence="6" id="KW-0808">Transferase</keyword>
<dbReference type="CDD" id="cd14016">
    <property type="entry name" value="STKc_CK1"/>
    <property type="match status" value="1"/>
</dbReference>
<dbReference type="InterPro" id="IPR008271">
    <property type="entry name" value="Ser/Thr_kinase_AS"/>
</dbReference>
<dbReference type="InterPro" id="IPR050235">
    <property type="entry name" value="CK1_Ser-Thr_kinase"/>
</dbReference>
<dbReference type="AlphaFoldDB" id="A0AAD1XHQ8"/>
<evidence type="ECO:0000313" key="10">
    <source>
        <dbReference type="Proteomes" id="UP001295684"/>
    </source>
</evidence>
<protein>
    <recommendedName>
        <fullName evidence="4">Casein kinase I</fullName>
        <ecNumber evidence="1">2.7.11.1</ecNumber>
    </recommendedName>
</protein>
<dbReference type="GO" id="GO:0005524">
    <property type="term" value="F:ATP binding"/>
    <property type="evidence" value="ECO:0007669"/>
    <property type="project" value="UniProtKB-UniRule"/>
</dbReference>
<gene>
    <name evidence="9" type="ORF">ECRASSUSDP1_LOCUS14184</name>
</gene>
<name>A0AAD1XHQ8_EUPCR</name>
<dbReference type="PANTHER" id="PTHR11909">
    <property type="entry name" value="CASEIN KINASE-RELATED"/>
    <property type="match status" value="1"/>
</dbReference>
<dbReference type="PROSITE" id="PS00108">
    <property type="entry name" value="PROTEIN_KINASE_ST"/>
    <property type="match status" value="1"/>
</dbReference>
<dbReference type="SMART" id="SM00220">
    <property type="entry name" value="S_TKc"/>
    <property type="match status" value="1"/>
</dbReference>
<evidence type="ECO:0000256" key="6">
    <source>
        <dbReference type="RuleBase" id="RU000304"/>
    </source>
</evidence>
<dbReference type="GO" id="GO:0004674">
    <property type="term" value="F:protein serine/threonine kinase activity"/>
    <property type="evidence" value="ECO:0007669"/>
    <property type="project" value="UniProtKB-KW"/>
</dbReference>
<feature type="compositionally biased region" description="Polar residues" evidence="7">
    <location>
        <begin position="328"/>
        <end position="342"/>
    </location>
</feature>
<dbReference type="PROSITE" id="PS50011">
    <property type="entry name" value="PROTEIN_KINASE_DOM"/>
    <property type="match status" value="1"/>
</dbReference>
<keyword evidence="2 5" id="KW-0547">Nucleotide-binding</keyword>
<dbReference type="InterPro" id="IPR000719">
    <property type="entry name" value="Prot_kinase_dom"/>
</dbReference>
<dbReference type="InterPro" id="IPR017441">
    <property type="entry name" value="Protein_kinase_ATP_BS"/>
</dbReference>
<dbReference type="EC" id="2.7.11.1" evidence="1"/>